<dbReference type="Gene3D" id="1.25.40.390">
    <property type="match status" value="1"/>
</dbReference>
<keyword evidence="1" id="KW-0732">Signal</keyword>
<keyword evidence="3" id="KW-1185">Reference proteome</keyword>
<proteinExistence type="predicted"/>
<dbReference type="Pfam" id="PF12771">
    <property type="entry name" value="SusD-like_2"/>
    <property type="match status" value="1"/>
</dbReference>
<dbReference type="InterPro" id="IPR041662">
    <property type="entry name" value="SusD-like_2"/>
</dbReference>
<name>A0A8T4H5X2_9SPHI</name>
<evidence type="ECO:0000313" key="2">
    <source>
        <dbReference type="EMBL" id="MBP3942214.1"/>
    </source>
</evidence>
<evidence type="ECO:0000313" key="3">
    <source>
        <dbReference type="Proteomes" id="UP000679691"/>
    </source>
</evidence>
<accession>A0A8T4H5X2</accession>
<dbReference type="Proteomes" id="UP000679691">
    <property type="component" value="Unassembled WGS sequence"/>
</dbReference>
<feature type="chain" id="PRO_5035865841" evidence="1">
    <location>
        <begin position="21"/>
        <end position="503"/>
    </location>
</feature>
<dbReference type="PROSITE" id="PS51257">
    <property type="entry name" value="PROKAR_LIPOPROTEIN"/>
    <property type="match status" value="1"/>
</dbReference>
<organism evidence="2 3">
    <name type="scientific">Rhinopithecimicrobium faecis</name>
    <dbReference type="NCBI Taxonomy" id="2820698"/>
    <lineage>
        <taxon>Bacteria</taxon>
        <taxon>Pseudomonadati</taxon>
        <taxon>Bacteroidota</taxon>
        <taxon>Sphingobacteriia</taxon>
        <taxon>Sphingobacteriales</taxon>
        <taxon>Sphingobacteriaceae</taxon>
        <taxon>Rhinopithecimicrobium</taxon>
    </lineage>
</organism>
<evidence type="ECO:0000256" key="1">
    <source>
        <dbReference type="SAM" id="SignalP"/>
    </source>
</evidence>
<sequence length="503" mass="55582">MKNYSIKLALLGLFTWTATSCSNFLEVNVNPNAPVGENLTLASKLPAALVATATQEATQLNQLGAFWSGYWGTSSEGLNAFYNEKIYSGQGIRDVRDGIPIWENSYNYLLYYKLMLDQSEQEGALFYAGISKIMMAWHFLQLVDIYNNVPYEEALLGSAVNRPKYEDGKAVYEKSINLITAGIQQINAATVAPKQDDIIFAGNKKLWSKFGNTIKLRALLRQSEQASQAAYIRTEIDKIVKEGSGFLSSSESALVQPGYLNTTGKLNPFYENFYRNSGGATVVNYTNIRPTNYVVEKLKGLSDPRLEALYVAVNGSYKGVDFGDPTVSTASNASNTSAFKGPLENGNKPAGLLKSSSQAAVLLSSFESLFLQAEAAQRGWIAGTATKYYADAISESFKYIMNENYNTAAYLQQKEVSLAEAPAPIARIIEQKWLALNSINSIQAWADYRRLGLPTIPNSLSAPNPTARPQRLMYPETENSTNREQVIAQGSDDILRTKVWWMK</sequence>
<keyword evidence="2" id="KW-0449">Lipoprotein</keyword>
<dbReference type="InterPro" id="IPR011990">
    <property type="entry name" value="TPR-like_helical_dom_sf"/>
</dbReference>
<gene>
    <name evidence="2" type="ORF">J5U18_01305</name>
</gene>
<dbReference type="EMBL" id="JAGKSB010000001">
    <property type="protein sequence ID" value="MBP3942214.1"/>
    <property type="molecule type" value="Genomic_DNA"/>
</dbReference>
<dbReference type="SUPFAM" id="SSF48452">
    <property type="entry name" value="TPR-like"/>
    <property type="match status" value="1"/>
</dbReference>
<dbReference type="AlphaFoldDB" id="A0A8T4H5X2"/>
<comment type="caution">
    <text evidence="2">The sequence shown here is derived from an EMBL/GenBank/DDBJ whole genome shotgun (WGS) entry which is preliminary data.</text>
</comment>
<protein>
    <submittedName>
        <fullName evidence="2">SusD/RagB family nutrient-binding outer membrane lipoprotein</fullName>
    </submittedName>
</protein>
<feature type="signal peptide" evidence="1">
    <location>
        <begin position="1"/>
        <end position="20"/>
    </location>
</feature>
<reference evidence="2" key="1">
    <citation type="submission" date="2021-03" db="EMBL/GenBank/DDBJ databases">
        <authorList>
            <person name="Lu T."/>
            <person name="Wang Q."/>
            <person name="Han X."/>
        </authorList>
    </citation>
    <scope>NUCLEOTIDE SEQUENCE</scope>
    <source>
        <strain evidence="2">WQ 2009</strain>
    </source>
</reference>
<dbReference type="RefSeq" id="WP_353545695.1">
    <property type="nucleotide sequence ID" value="NZ_JAGKSB010000001.1"/>
</dbReference>